<dbReference type="InterPro" id="IPR021391">
    <property type="entry name" value="DUF3027"/>
</dbReference>
<gene>
    <name evidence="1" type="ORF">SAMEA4535761_00722</name>
</gene>
<accession>A0A239YU82</accession>
<dbReference type="AlphaFoldDB" id="A0A239YU82"/>
<name>A0A239YU82_9CORY</name>
<dbReference type="Proteomes" id="UP000215374">
    <property type="component" value="Chromosome 1"/>
</dbReference>
<dbReference type="Pfam" id="PF11228">
    <property type="entry name" value="DUF3027"/>
    <property type="match status" value="1"/>
</dbReference>
<protein>
    <submittedName>
        <fullName evidence="1">Protein of uncharacterized function (DUF3027)</fullName>
    </submittedName>
</protein>
<evidence type="ECO:0000313" key="2">
    <source>
        <dbReference type="Proteomes" id="UP000215374"/>
    </source>
</evidence>
<dbReference type="RefSeq" id="WP_051904760.1">
    <property type="nucleotide sequence ID" value="NZ_CP009211.1"/>
</dbReference>
<sequence>MSQSRKRSRNRSKKRSPLLSDVAIATARAALEEIAAPEEIGEHIGVGGLSQNVATHRFEASVPGYDGWEWNAVIACATGSTWVTVNEVALMPAAGALEAPDWVPYSERLRPGDLGPGDILEPAPDDNRITADSFSRHAIVFPGRETKHYLTEQGLSEAEKRWRTGEFGPNSEFAEKATLHCRTCAFYVPMGEPIGENFGVCTNEYSADGRVVASSYGCGAHADTTVDLI</sequence>
<evidence type="ECO:0000313" key="1">
    <source>
        <dbReference type="EMBL" id="SNV61946.1"/>
    </source>
</evidence>
<organism evidence="1 2">
    <name type="scientific">Corynebacterium imitans</name>
    <dbReference type="NCBI Taxonomy" id="156978"/>
    <lineage>
        <taxon>Bacteria</taxon>
        <taxon>Bacillati</taxon>
        <taxon>Actinomycetota</taxon>
        <taxon>Actinomycetes</taxon>
        <taxon>Mycobacteriales</taxon>
        <taxon>Corynebacteriaceae</taxon>
        <taxon>Corynebacterium</taxon>
    </lineage>
</organism>
<dbReference type="EMBL" id="LT906467">
    <property type="protein sequence ID" value="SNV61946.1"/>
    <property type="molecule type" value="Genomic_DNA"/>
</dbReference>
<proteinExistence type="predicted"/>
<reference evidence="1 2" key="1">
    <citation type="submission" date="2017-06" db="EMBL/GenBank/DDBJ databases">
        <authorList>
            <consortium name="Pathogen Informatics"/>
        </authorList>
    </citation>
    <scope>NUCLEOTIDE SEQUENCE [LARGE SCALE GENOMIC DNA]</scope>
    <source>
        <strain evidence="1 2">NCTC13015</strain>
    </source>
</reference>